<proteinExistence type="predicted"/>
<organism evidence="1 2">
    <name type="scientific">Leptosia nina</name>
    <dbReference type="NCBI Taxonomy" id="320188"/>
    <lineage>
        <taxon>Eukaryota</taxon>
        <taxon>Metazoa</taxon>
        <taxon>Ecdysozoa</taxon>
        <taxon>Arthropoda</taxon>
        <taxon>Hexapoda</taxon>
        <taxon>Insecta</taxon>
        <taxon>Pterygota</taxon>
        <taxon>Neoptera</taxon>
        <taxon>Endopterygota</taxon>
        <taxon>Lepidoptera</taxon>
        <taxon>Glossata</taxon>
        <taxon>Ditrysia</taxon>
        <taxon>Papilionoidea</taxon>
        <taxon>Pieridae</taxon>
        <taxon>Pierinae</taxon>
        <taxon>Leptosia</taxon>
    </lineage>
</organism>
<gene>
    <name evidence="1" type="ORF">LNINA_LOCUS9192</name>
</gene>
<protein>
    <submittedName>
        <fullName evidence="1">Uncharacterized protein</fullName>
    </submittedName>
</protein>
<reference evidence="1 2" key="1">
    <citation type="submission" date="2023-11" db="EMBL/GenBank/DDBJ databases">
        <authorList>
            <person name="Okamura Y."/>
        </authorList>
    </citation>
    <scope>NUCLEOTIDE SEQUENCE [LARGE SCALE GENOMIC DNA]</scope>
</reference>
<sequence>MLIIRGTYAATPRFPPDFASLAPTRCLPRRRGTQDRYYSKSRIVMSGLAEVGVIYDHGIPGTYINTELASCEKSYAMEINGKEKFLGEFH</sequence>
<dbReference type="EMBL" id="CAVLEF010000040">
    <property type="protein sequence ID" value="CAK1549934.1"/>
    <property type="molecule type" value="Genomic_DNA"/>
</dbReference>
<comment type="caution">
    <text evidence="1">The sequence shown here is derived from an EMBL/GenBank/DDBJ whole genome shotgun (WGS) entry which is preliminary data.</text>
</comment>
<accession>A0AAV1JKP8</accession>
<name>A0AAV1JKP8_9NEOP</name>
<dbReference type="AlphaFoldDB" id="A0AAV1JKP8"/>
<keyword evidence="2" id="KW-1185">Reference proteome</keyword>
<evidence type="ECO:0000313" key="2">
    <source>
        <dbReference type="Proteomes" id="UP001497472"/>
    </source>
</evidence>
<evidence type="ECO:0000313" key="1">
    <source>
        <dbReference type="EMBL" id="CAK1549934.1"/>
    </source>
</evidence>
<dbReference type="Proteomes" id="UP001497472">
    <property type="component" value="Unassembled WGS sequence"/>
</dbReference>